<dbReference type="PANTHER" id="PTHR11364:SF27">
    <property type="entry name" value="SULFURTRANSFERASE"/>
    <property type="match status" value="1"/>
</dbReference>
<keyword evidence="2" id="KW-0677">Repeat</keyword>
<dbReference type="PROSITE" id="PS00380">
    <property type="entry name" value="RHODANESE_1"/>
    <property type="match status" value="1"/>
</dbReference>
<dbReference type="InterPro" id="IPR036873">
    <property type="entry name" value="Rhodanese-like_dom_sf"/>
</dbReference>
<feature type="domain" description="Rhodanese" evidence="3">
    <location>
        <begin position="166"/>
        <end position="276"/>
    </location>
</feature>
<name>A0A0H3KAI4_SYNP6</name>
<keyword evidence="1 4" id="KW-0808">Transferase</keyword>
<feature type="domain" description="Rhodanese" evidence="3">
    <location>
        <begin position="16"/>
        <end position="137"/>
    </location>
</feature>
<dbReference type="FunFam" id="3.40.250.10:FF:000035">
    <property type="entry name" value="Thiosulfate sulfurtransferase"/>
    <property type="match status" value="1"/>
</dbReference>
<dbReference type="Proteomes" id="UP000001175">
    <property type="component" value="Chromosome"/>
</dbReference>
<reference evidence="4 5" key="1">
    <citation type="journal article" date="2007" name="Photosyn. Res.">
        <title>Complete nucleotide sequence of the freshwater unicellular cyanobacterium Synechococcus elongatus PCC 6301 chromosome: gene content and organization.</title>
        <authorList>
            <person name="Sugita C."/>
            <person name="Ogata K."/>
            <person name="Shikata M."/>
            <person name="Jikuya H."/>
            <person name="Takano J."/>
            <person name="Furumichi M."/>
            <person name="Kanehisa M."/>
            <person name="Omata T."/>
            <person name="Sugiura M."/>
            <person name="Sugita M."/>
        </authorList>
    </citation>
    <scope>NUCLEOTIDE SEQUENCE [LARGE SCALE GENOMIC DNA]</scope>
    <source>
        <strain evidence="5">ATCC 27144 / PCC 6301 / SAUG 1402/1</strain>
    </source>
</reference>
<evidence type="ECO:0000256" key="2">
    <source>
        <dbReference type="ARBA" id="ARBA00022737"/>
    </source>
</evidence>
<proteinExistence type="predicted"/>
<dbReference type="RefSeq" id="WP_011243989.1">
    <property type="nucleotide sequence ID" value="NC_006576.1"/>
</dbReference>
<dbReference type="SMART" id="SM00450">
    <property type="entry name" value="RHOD"/>
    <property type="match status" value="2"/>
</dbReference>
<evidence type="ECO:0000259" key="3">
    <source>
        <dbReference type="PROSITE" id="PS50206"/>
    </source>
</evidence>
<dbReference type="CDD" id="cd01448">
    <property type="entry name" value="TST_Repeat_1"/>
    <property type="match status" value="1"/>
</dbReference>
<dbReference type="EMBL" id="AP008231">
    <property type="protein sequence ID" value="BAD79869.1"/>
    <property type="molecule type" value="Genomic_DNA"/>
</dbReference>
<dbReference type="eggNOG" id="COG2897">
    <property type="taxonomic scope" value="Bacteria"/>
</dbReference>
<evidence type="ECO:0000313" key="4">
    <source>
        <dbReference type="EMBL" id="BAD79869.1"/>
    </source>
</evidence>
<gene>
    <name evidence="4" type="ordered locus">syc1679_c</name>
</gene>
<dbReference type="SUPFAM" id="SSF52821">
    <property type="entry name" value="Rhodanese/Cell cycle control phosphatase"/>
    <property type="match status" value="2"/>
</dbReference>
<dbReference type="GO" id="GO:0004792">
    <property type="term" value="F:thiosulfate-cyanide sulfurtransferase activity"/>
    <property type="evidence" value="ECO:0007669"/>
    <property type="project" value="InterPro"/>
</dbReference>
<dbReference type="Pfam" id="PF00581">
    <property type="entry name" value="Rhodanese"/>
    <property type="match status" value="2"/>
</dbReference>
<dbReference type="InterPro" id="IPR045078">
    <property type="entry name" value="TST/MPST-like"/>
</dbReference>
<dbReference type="CDD" id="cd01449">
    <property type="entry name" value="TST_Repeat_2"/>
    <property type="match status" value="1"/>
</dbReference>
<dbReference type="InterPro" id="IPR001307">
    <property type="entry name" value="Thiosulphate_STrfase_CS"/>
</dbReference>
<organism evidence="4 5">
    <name type="scientific">Synechococcus sp. (strain ATCC 27144 / PCC 6301 / SAUG 1402/1)</name>
    <name type="common">Anacystis nidulans</name>
    <dbReference type="NCBI Taxonomy" id="269084"/>
    <lineage>
        <taxon>Bacteria</taxon>
        <taxon>Bacillati</taxon>
        <taxon>Cyanobacteriota</taxon>
        <taxon>Cyanophyceae</taxon>
        <taxon>Synechococcales</taxon>
        <taxon>Synechococcaceae</taxon>
        <taxon>Synechococcus</taxon>
    </lineage>
</organism>
<sequence length="280" mass="30591">MSSPLVSAEWLQAHLHDNDLCLVDCRFDLMQPQQGRDQYQQGHLPGAVYLDLEQDLSAPKGDRGGRHPLPDIEALAARLGAIGISSDPATLVVAYDASFSAFASRLWWLLRYLGHERVAVLDGGLAAWQAIGGELVTDIPAIAPAKFQPHPQTGWVVDAVGLKVAQARGQVLIDSREADRYRGDREPIDPVAGHIPGAQLAVWKEALDEKGYWRLPSEQQQRWQHLSTAVQPIIYCGSGVTACVNLLSWELAGRSPAQLYAGSWSDWCSDPENAIATGEE</sequence>
<evidence type="ECO:0000313" key="5">
    <source>
        <dbReference type="Proteomes" id="UP000001175"/>
    </source>
</evidence>
<dbReference type="PANTHER" id="PTHR11364">
    <property type="entry name" value="THIOSULFATE SULFERTANSFERASE"/>
    <property type="match status" value="1"/>
</dbReference>
<protein>
    <submittedName>
        <fullName evidence="4">Thiosulfate sulfurtransferase</fullName>
    </submittedName>
</protein>
<evidence type="ECO:0000256" key="1">
    <source>
        <dbReference type="ARBA" id="ARBA00022679"/>
    </source>
</evidence>
<dbReference type="KEGG" id="syc:syc1679_c"/>
<accession>A0A0H3KAI4</accession>
<dbReference type="PROSITE" id="PS50206">
    <property type="entry name" value="RHODANESE_3"/>
    <property type="match status" value="2"/>
</dbReference>
<dbReference type="InterPro" id="IPR001763">
    <property type="entry name" value="Rhodanese-like_dom"/>
</dbReference>
<dbReference type="AlphaFoldDB" id="A0A0H3KAI4"/>
<dbReference type="Gene3D" id="3.40.250.10">
    <property type="entry name" value="Rhodanese-like domain"/>
    <property type="match status" value="2"/>
</dbReference>